<sequence length="143" mass="15198">MSNPNFGVEFFFTDAANEEFEIPEVLSVTPSNPTRATYQDSHHKTVDAHTYKGEALLEPGTLTVRINYLSGSEADAKLLAMLAVLDPKPYRSVHNGAAGAKRQVAGHAILTGYAPQDMPITGKQEAVLTFQASGAATHGAKAA</sequence>
<reference evidence="1 2" key="1">
    <citation type="submission" date="2018-10" db="EMBL/GenBank/DDBJ databases">
        <title>Characterization and genome analysis of a novel bacterium Sphingobium yanoikuyae SJTF8 capable of degrading PAHs.</title>
        <authorList>
            <person name="Yin C."/>
            <person name="Xiong W."/>
            <person name="Liang R."/>
        </authorList>
    </citation>
    <scope>NUCLEOTIDE SEQUENCE [LARGE SCALE GENOMIC DNA]</scope>
    <source>
        <strain evidence="1 2">SJTF8</strain>
    </source>
</reference>
<proteinExistence type="predicted"/>
<evidence type="ECO:0000313" key="2">
    <source>
        <dbReference type="Proteomes" id="UP000280708"/>
    </source>
</evidence>
<dbReference type="Proteomes" id="UP000280708">
    <property type="component" value="Chromosome"/>
</dbReference>
<dbReference type="AlphaFoldDB" id="A0A3G2V1C0"/>
<dbReference type="EMBL" id="CP033230">
    <property type="protein sequence ID" value="AYO80112.1"/>
    <property type="molecule type" value="Genomic_DNA"/>
</dbReference>
<evidence type="ECO:0008006" key="3">
    <source>
        <dbReference type="Google" id="ProtNLM"/>
    </source>
</evidence>
<organism evidence="1 2">
    <name type="scientific">Sphingobium yanoikuyae</name>
    <name type="common">Sphingomonas yanoikuyae</name>
    <dbReference type="NCBI Taxonomy" id="13690"/>
    <lineage>
        <taxon>Bacteria</taxon>
        <taxon>Pseudomonadati</taxon>
        <taxon>Pseudomonadota</taxon>
        <taxon>Alphaproteobacteria</taxon>
        <taxon>Sphingomonadales</taxon>
        <taxon>Sphingomonadaceae</taxon>
        <taxon>Sphingobium</taxon>
    </lineage>
</organism>
<accession>A0A3G2V1C0</accession>
<gene>
    <name evidence="1" type="ORF">EBF16_26535</name>
</gene>
<dbReference type="RefSeq" id="WP_122129971.1">
    <property type="nucleotide sequence ID" value="NZ_CP033230.1"/>
</dbReference>
<evidence type="ECO:0000313" key="1">
    <source>
        <dbReference type="EMBL" id="AYO80112.1"/>
    </source>
</evidence>
<dbReference type="Gene3D" id="4.10.410.40">
    <property type="match status" value="1"/>
</dbReference>
<name>A0A3G2V1C0_SPHYA</name>
<protein>
    <recommendedName>
        <fullName evidence="3">Phage tail protein</fullName>
    </recommendedName>
</protein>